<protein>
    <recommendedName>
        <fullName evidence="1">Rhodanese domain-containing protein</fullName>
    </recommendedName>
</protein>
<accession>A0ABP0GGP9</accession>
<dbReference type="SMART" id="SM00450">
    <property type="entry name" value="RHOD"/>
    <property type="match status" value="1"/>
</dbReference>
<dbReference type="PANTHER" id="PTHR44086:SF10">
    <property type="entry name" value="THIOSULFATE SULFURTRANSFERASE_RHODANESE-LIKE DOMAIN-CONTAINING PROTEIN 3"/>
    <property type="match status" value="1"/>
</dbReference>
<dbReference type="InterPro" id="IPR001763">
    <property type="entry name" value="Rhodanese-like_dom"/>
</dbReference>
<dbReference type="InterPro" id="IPR036873">
    <property type="entry name" value="Rhodanese-like_dom_sf"/>
</dbReference>
<dbReference type="SUPFAM" id="SSF52821">
    <property type="entry name" value="Rhodanese/Cell cycle control phosphatase"/>
    <property type="match status" value="1"/>
</dbReference>
<dbReference type="PANTHER" id="PTHR44086">
    <property type="entry name" value="THIOSULFATE SULFURTRANSFERASE RDL2, MITOCHONDRIAL-RELATED"/>
    <property type="match status" value="1"/>
</dbReference>
<dbReference type="EMBL" id="CAWYQH010000119">
    <property type="protein sequence ID" value="CAK8690939.1"/>
    <property type="molecule type" value="Genomic_DNA"/>
</dbReference>
<proteinExistence type="predicted"/>
<evidence type="ECO:0000313" key="3">
    <source>
        <dbReference type="Proteomes" id="UP001642483"/>
    </source>
</evidence>
<sequence>MAHNIVDLPVEQRIKPADLKKKIETDDIFVIDVRNKSEVDASGTIETKRNLNIPFPELESALNLANSDFKSQYGLDKPSGDGSDVVFHCMHGGRGSRAVVIADKLGLKKAKNLEGGYSDYSKSGSWL</sequence>
<dbReference type="Pfam" id="PF00581">
    <property type="entry name" value="Rhodanese"/>
    <property type="match status" value="1"/>
</dbReference>
<keyword evidence="3" id="KW-1185">Reference proteome</keyword>
<gene>
    <name evidence="2" type="ORF">CVLEPA_LOCUS23484</name>
</gene>
<dbReference type="PROSITE" id="PS50206">
    <property type="entry name" value="RHODANESE_3"/>
    <property type="match status" value="1"/>
</dbReference>
<evidence type="ECO:0000313" key="2">
    <source>
        <dbReference type="EMBL" id="CAK8690939.1"/>
    </source>
</evidence>
<reference evidence="2 3" key="1">
    <citation type="submission" date="2024-02" db="EMBL/GenBank/DDBJ databases">
        <authorList>
            <person name="Daric V."/>
            <person name="Darras S."/>
        </authorList>
    </citation>
    <scope>NUCLEOTIDE SEQUENCE [LARGE SCALE GENOMIC DNA]</scope>
</reference>
<dbReference type="Proteomes" id="UP001642483">
    <property type="component" value="Unassembled WGS sequence"/>
</dbReference>
<dbReference type="Gene3D" id="3.40.250.10">
    <property type="entry name" value="Rhodanese-like domain"/>
    <property type="match status" value="1"/>
</dbReference>
<feature type="domain" description="Rhodanese" evidence="1">
    <location>
        <begin position="24"/>
        <end position="125"/>
    </location>
</feature>
<organism evidence="2 3">
    <name type="scientific">Clavelina lepadiformis</name>
    <name type="common">Light-bulb sea squirt</name>
    <name type="synonym">Ascidia lepadiformis</name>
    <dbReference type="NCBI Taxonomy" id="159417"/>
    <lineage>
        <taxon>Eukaryota</taxon>
        <taxon>Metazoa</taxon>
        <taxon>Chordata</taxon>
        <taxon>Tunicata</taxon>
        <taxon>Ascidiacea</taxon>
        <taxon>Aplousobranchia</taxon>
        <taxon>Clavelinidae</taxon>
        <taxon>Clavelina</taxon>
    </lineage>
</organism>
<evidence type="ECO:0000259" key="1">
    <source>
        <dbReference type="PROSITE" id="PS50206"/>
    </source>
</evidence>
<comment type="caution">
    <text evidence="2">The sequence shown here is derived from an EMBL/GenBank/DDBJ whole genome shotgun (WGS) entry which is preliminary data.</text>
</comment>
<name>A0ABP0GGP9_CLALP</name>